<dbReference type="EMBL" id="CP032626">
    <property type="protein sequence ID" value="AYF92549.1"/>
    <property type="molecule type" value="Genomic_DNA"/>
</dbReference>
<dbReference type="GO" id="GO:0051304">
    <property type="term" value="P:chromosome separation"/>
    <property type="evidence" value="ECO:0007669"/>
    <property type="project" value="InterPro"/>
</dbReference>
<dbReference type="RefSeq" id="WP_120784317.1">
    <property type="nucleotide sequence ID" value="NZ_CP032626.1"/>
</dbReference>
<dbReference type="PIRSF" id="PIRSF019345">
    <property type="entry name" value="ScpB"/>
    <property type="match status" value="1"/>
</dbReference>
<dbReference type="InterPro" id="IPR036390">
    <property type="entry name" value="WH_DNA-bd_sf"/>
</dbReference>
<dbReference type="InterPro" id="IPR036388">
    <property type="entry name" value="WH-like_DNA-bd_sf"/>
</dbReference>
<evidence type="ECO:0000313" key="6">
    <source>
        <dbReference type="Proteomes" id="UP000272003"/>
    </source>
</evidence>
<dbReference type="KEGG" id="abom:D7I45_03205"/>
<dbReference type="AlphaFoldDB" id="A0A387AT68"/>
<reference evidence="5 6" key="1">
    <citation type="submission" date="2018-09" db="EMBL/GenBank/DDBJ databases">
        <title>Genome sequencing of strain BHWM-4.</title>
        <authorList>
            <person name="Heo J."/>
            <person name="Kim S.-J."/>
            <person name="Kwon S.-W."/>
        </authorList>
    </citation>
    <scope>NUCLEOTIDE SEQUENCE [LARGE SCALE GENOMIC DNA]</scope>
    <source>
        <strain evidence="5 6">BHWM-4</strain>
    </source>
</reference>
<dbReference type="GO" id="GO:0051301">
    <property type="term" value="P:cell division"/>
    <property type="evidence" value="ECO:0007669"/>
    <property type="project" value="UniProtKB-KW"/>
</dbReference>
<dbReference type="SUPFAM" id="SSF46785">
    <property type="entry name" value="Winged helix' DNA-binding domain"/>
    <property type="match status" value="2"/>
</dbReference>
<organism evidence="5 6">
    <name type="scientific">Apilactobacillus bombintestini</name>
    <dbReference type="NCBI Taxonomy" id="2419772"/>
    <lineage>
        <taxon>Bacteria</taxon>
        <taxon>Bacillati</taxon>
        <taxon>Bacillota</taxon>
        <taxon>Bacilli</taxon>
        <taxon>Lactobacillales</taxon>
        <taxon>Lactobacillaceae</taxon>
        <taxon>Apilactobacillus</taxon>
    </lineage>
</organism>
<keyword evidence="2" id="KW-0132">Cell division</keyword>
<dbReference type="PANTHER" id="PTHR34298">
    <property type="entry name" value="SEGREGATION AND CONDENSATION PROTEIN B"/>
    <property type="match status" value="1"/>
</dbReference>
<dbReference type="Pfam" id="PF04079">
    <property type="entry name" value="SMC_ScpB"/>
    <property type="match status" value="1"/>
</dbReference>
<keyword evidence="6" id="KW-1185">Reference proteome</keyword>
<protein>
    <submittedName>
        <fullName evidence="5">SMC-Scp complex subunit ScpB</fullName>
    </submittedName>
</protein>
<dbReference type="NCBIfam" id="TIGR00281">
    <property type="entry name" value="SMC-Scp complex subunit ScpB"/>
    <property type="match status" value="1"/>
</dbReference>
<keyword evidence="4" id="KW-0131">Cell cycle</keyword>
<keyword evidence="3" id="KW-0159">Chromosome partition</keyword>
<dbReference type="Gene3D" id="1.10.10.10">
    <property type="entry name" value="Winged helix-like DNA-binding domain superfamily/Winged helix DNA-binding domain"/>
    <property type="match status" value="2"/>
</dbReference>
<gene>
    <name evidence="5" type="primary">scpB</name>
    <name evidence="5" type="ORF">D7I45_03205</name>
</gene>
<evidence type="ECO:0000256" key="1">
    <source>
        <dbReference type="ARBA" id="ARBA00022490"/>
    </source>
</evidence>
<evidence type="ECO:0000256" key="2">
    <source>
        <dbReference type="ARBA" id="ARBA00022618"/>
    </source>
</evidence>
<keyword evidence="1" id="KW-0963">Cytoplasm</keyword>
<evidence type="ECO:0000256" key="3">
    <source>
        <dbReference type="ARBA" id="ARBA00022829"/>
    </source>
</evidence>
<evidence type="ECO:0000313" key="5">
    <source>
        <dbReference type="EMBL" id="AYF92549.1"/>
    </source>
</evidence>
<evidence type="ECO:0000256" key="4">
    <source>
        <dbReference type="ARBA" id="ARBA00023306"/>
    </source>
</evidence>
<dbReference type="InterPro" id="IPR005234">
    <property type="entry name" value="ScpB_csome_segregation"/>
</dbReference>
<accession>A0A387AT68</accession>
<proteinExistence type="predicted"/>
<dbReference type="PANTHER" id="PTHR34298:SF2">
    <property type="entry name" value="SEGREGATION AND CONDENSATION PROTEIN B"/>
    <property type="match status" value="1"/>
</dbReference>
<sequence length="182" mass="20345">MKNKLVSKLAELEGLIYISGEDGISLDDLPDLLGVSNEELNSLVEKLKTKFVSNDSPFTLVTYSNKIQLATKEELNDLVKSYLKNDDNFSLTQTALETLTIIAYNQPITRVEVDDIRGVNSSKTVQRLVRQGLIVASGHKKVPGHPKLYITTENFLKLFGIDDLKKLPKIDNDLLLKEENNG</sequence>
<dbReference type="OrthoDB" id="9806226at2"/>
<dbReference type="Proteomes" id="UP000272003">
    <property type="component" value="Chromosome"/>
</dbReference>
<name>A0A387AT68_9LACO</name>